<dbReference type="PANTHER" id="PTHR43581:SF4">
    <property type="entry name" value="ATP_GTP PHOSPHATASE"/>
    <property type="match status" value="1"/>
</dbReference>
<reference evidence="3 4" key="1">
    <citation type="submission" date="2009-01" db="EMBL/GenBank/DDBJ databases">
        <authorList>
            <person name="Qin X."/>
            <person name="Bachman B."/>
            <person name="Battles P."/>
            <person name="Bell A."/>
            <person name="Bess C."/>
            <person name="Bickham C."/>
            <person name="Chaboub L."/>
            <person name="Chen D."/>
            <person name="Coyle M."/>
            <person name="Deiros D.R."/>
            <person name="Dinh H."/>
            <person name="Forbes L."/>
            <person name="Fowler G."/>
            <person name="Francisco L."/>
            <person name="Fu Q."/>
            <person name="Gubbala S."/>
            <person name="Hale W."/>
            <person name="Han Y."/>
            <person name="Hemphill L."/>
            <person name="Highlander S.K."/>
            <person name="Hirani K."/>
            <person name="Hogues M."/>
            <person name="Jackson L."/>
            <person name="Jakkamsetti A."/>
            <person name="Javaid M."/>
            <person name="Jiang H."/>
            <person name="Korchina V."/>
            <person name="Kovar C."/>
            <person name="Lara F."/>
            <person name="Lee S."/>
            <person name="Mata R."/>
            <person name="Mathew T."/>
            <person name="Moen C."/>
            <person name="Morales K."/>
            <person name="Munidasa M."/>
            <person name="Nazareth L."/>
            <person name="Ngo R."/>
            <person name="Nguyen L."/>
            <person name="Okwuonu G."/>
            <person name="Ongeri F."/>
            <person name="Patil S."/>
            <person name="Petrosino J."/>
            <person name="Pham C."/>
            <person name="Pham P."/>
            <person name="Pu L.-L."/>
            <person name="Puazo M."/>
            <person name="Raj R."/>
            <person name="Reid J."/>
            <person name="Rouhana J."/>
            <person name="Saada N."/>
            <person name="Shang Y."/>
            <person name="Simmons D."/>
            <person name="Thornton R."/>
            <person name="Warren J."/>
            <person name="Weissenberger G."/>
            <person name="Zhang J."/>
            <person name="Zhang L."/>
            <person name="Zhou C."/>
            <person name="Zhu D."/>
            <person name="Muzny D."/>
            <person name="Worley K."/>
            <person name="Gibbs R."/>
        </authorList>
    </citation>
    <scope>NUCLEOTIDE SEQUENCE [LARGE SCALE GENOMIC DNA]</scope>
    <source>
        <strain evidence="4">ATCC 8290 / DSM 20176 / CCUG 30140 / JCM 1155 / KCTC 3500 / NBRC 15886 / NCIMB 8040 / NRRL B-1843 / 9</strain>
    </source>
</reference>
<dbReference type="EMBL" id="ACGP01000179">
    <property type="protein sequence ID" value="EEI23738.1"/>
    <property type="molecule type" value="Genomic_DNA"/>
</dbReference>
<dbReference type="AlphaFoldDB" id="C0XLL0"/>
<feature type="domain" description="ATPase AAA-type core" evidence="1">
    <location>
        <begin position="358"/>
        <end position="408"/>
    </location>
</feature>
<comment type="caution">
    <text evidence="3">The sequence shown here is derived from an EMBL/GenBank/DDBJ whole genome shotgun (WGS) entry which is preliminary data.</text>
</comment>
<sequence length="610" mass="70770">EHICKHAIIVINIYRFESFRGPYPYRTFSSVGQIRRLITVRSLVRVQQGPFFIVQMLMTLKAEFRERISKCMRTNEKIHKLITDITQDKSNNKFKKYISSIKFPYYKNFIPFSEINFEFPLTVLVEKNGCGKSSILHALYGCPRGQTPAYYWFSTTVDPIKDGDGKGMPQCFVYSYYEDGNFNQTVMRRSSRPGTKTKRKNLDYWETDKIKKMYRMNISGTRRPPIDWNCLYLDFRQELSAYDKFFYFGSISDIKTVTKQDFIRRVSPKLQKAFRGKSLYSTNNHKIQNKAPHTLTKTELHFISEILGTEYVSGRIVYHHFFRNWGISALIKKKDFQYTEAHAGSGEFTVIQLVHKLCSISTSSLILLDEPETSLYPGAQKRLLLFLLTELKRTKSQIIIATHSEKFISCLPDNAIKPISVNSNIKEINNAIIKNSSSPNEVFNELEIPVSSNCTVFVEDEATKLLLDSVIKTMNIDANIISVEYTHEGADSLQKLDILQSSLHQLTDWFYLLDGNKRIEKVAINNLSVKEAEDPNFINSAIEKISKKIPFPSSKGRNEKHSTSKDKIKLDAQRKYLEYYYTNVDFLPENTPEDIIWNEPFLNKICKLYQ</sequence>
<dbReference type="Pfam" id="PF13304">
    <property type="entry name" value="AAA_21"/>
    <property type="match status" value="1"/>
</dbReference>
<gene>
    <name evidence="3" type="ORF">HMPREF0519_2121</name>
</gene>
<protein>
    <submittedName>
        <fullName evidence="3">Uncharacterized protein</fullName>
    </submittedName>
</protein>
<evidence type="ECO:0000259" key="1">
    <source>
        <dbReference type="Pfam" id="PF13304"/>
    </source>
</evidence>
<dbReference type="PANTHER" id="PTHR43581">
    <property type="entry name" value="ATP/GTP PHOSPHATASE"/>
    <property type="match status" value="1"/>
</dbReference>
<evidence type="ECO:0000313" key="4">
    <source>
        <dbReference type="Proteomes" id="UP000003752"/>
    </source>
</evidence>
<dbReference type="SUPFAM" id="SSF52540">
    <property type="entry name" value="P-loop containing nucleoside triphosphate hydrolases"/>
    <property type="match status" value="1"/>
</dbReference>
<evidence type="ECO:0000259" key="2">
    <source>
        <dbReference type="Pfam" id="PF13476"/>
    </source>
</evidence>
<dbReference type="InterPro" id="IPR027417">
    <property type="entry name" value="P-loop_NTPase"/>
</dbReference>
<dbReference type="GO" id="GO:0006302">
    <property type="term" value="P:double-strand break repair"/>
    <property type="evidence" value="ECO:0007669"/>
    <property type="project" value="InterPro"/>
</dbReference>
<feature type="domain" description="Rad50/SbcC-type AAA" evidence="2">
    <location>
        <begin position="107"/>
        <end position="220"/>
    </location>
</feature>
<dbReference type="Gene3D" id="3.40.50.300">
    <property type="entry name" value="P-loop containing nucleotide triphosphate hydrolases"/>
    <property type="match status" value="1"/>
</dbReference>
<dbReference type="HOGENOM" id="CLU_031183_0_0_9"/>
<keyword evidence="4" id="KW-1185">Reference proteome</keyword>
<name>C0XLL0_LENH9</name>
<dbReference type="InterPro" id="IPR051396">
    <property type="entry name" value="Bact_Antivir_Def_Nuclease"/>
</dbReference>
<organism evidence="3 4">
    <name type="scientific">Lentilactobacillus hilgardii (strain ATCC 8290 / DSM 20176 / CCUG 30140 / JCM 1155 / KCTC 3500 / NBRC 15886 / NCIMB 8040 / NRRL B-1843 / 9)</name>
    <dbReference type="NCBI Taxonomy" id="1423757"/>
    <lineage>
        <taxon>Bacteria</taxon>
        <taxon>Bacillati</taxon>
        <taxon>Bacillota</taxon>
        <taxon>Bacilli</taxon>
        <taxon>Lactobacillales</taxon>
        <taxon>Lactobacillaceae</taxon>
        <taxon>Lentilactobacillus</taxon>
    </lineage>
</organism>
<feature type="non-terminal residue" evidence="3">
    <location>
        <position position="610"/>
    </location>
</feature>
<proteinExistence type="predicted"/>
<dbReference type="Pfam" id="PF13476">
    <property type="entry name" value="AAA_23"/>
    <property type="match status" value="1"/>
</dbReference>
<dbReference type="InterPro" id="IPR003959">
    <property type="entry name" value="ATPase_AAA_core"/>
</dbReference>
<dbReference type="GO" id="GO:0005524">
    <property type="term" value="F:ATP binding"/>
    <property type="evidence" value="ECO:0007669"/>
    <property type="project" value="InterPro"/>
</dbReference>
<dbReference type="Proteomes" id="UP000003752">
    <property type="component" value="Unassembled WGS sequence"/>
</dbReference>
<feature type="non-terminal residue" evidence="3">
    <location>
        <position position="1"/>
    </location>
</feature>
<dbReference type="InterPro" id="IPR038729">
    <property type="entry name" value="Rad50/SbcC_AAA"/>
</dbReference>
<evidence type="ECO:0000313" key="3">
    <source>
        <dbReference type="EMBL" id="EEI23738.1"/>
    </source>
</evidence>
<accession>C0XLL0</accession>
<dbReference type="GO" id="GO:0016887">
    <property type="term" value="F:ATP hydrolysis activity"/>
    <property type="evidence" value="ECO:0007669"/>
    <property type="project" value="InterPro"/>
</dbReference>